<name>A0A2P5AVM8_PARAD</name>
<protein>
    <submittedName>
        <fullName evidence="2">Homeodomain-like</fullName>
    </submittedName>
</protein>
<dbReference type="SUPFAM" id="SSF46689">
    <property type="entry name" value="Homeodomain-like"/>
    <property type="match status" value="1"/>
</dbReference>
<keyword evidence="2" id="KW-0238">DNA-binding</keyword>
<dbReference type="EMBL" id="JXTB01000435">
    <property type="protein sequence ID" value="PON40594.1"/>
    <property type="molecule type" value="Genomic_DNA"/>
</dbReference>
<comment type="caution">
    <text evidence="2">The sequence shown here is derived from an EMBL/GenBank/DDBJ whole genome shotgun (WGS) entry which is preliminary data.</text>
</comment>
<dbReference type="Pfam" id="PF13551">
    <property type="entry name" value="HTH_29"/>
    <property type="match status" value="1"/>
</dbReference>
<keyword evidence="3" id="KW-1185">Reference proteome</keyword>
<organism evidence="2 3">
    <name type="scientific">Parasponia andersonii</name>
    <name type="common">Sponia andersonii</name>
    <dbReference type="NCBI Taxonomy" id="3476"/>
    <lineage>
        <taxon>Eukaryota</taxon>
        <taxon>Viridiplantae</taxon>
        <taxon>Streptophyta</taxon>
        <taxon>Embryophyta</taxon>
        <taxon>Tracheophyta</taxon>
        <taxon>Spermatophyta</taxon>
        <taxon>Magnoliopsida</taxon>
        <taxon>eudicotyledons</taxon>
        <taxon>Gunneridae</taxon>
        <taxon>Pentapetalae</taxon>
        <taxon>rosids</taxon>
        <taxon>fabids</taxon>
        <taxon>Rosales</taxon>
        <taxon>Cannabaceae</taxon>
        <taxon>Parasponia</taxon>
    </lineage>
</organism>
<accession>A0A2P5AVM8</accession>
<evidence type="ECO:0000256" key="1">
    <source>
        <dbReference type="SAM" id="MobiDB-lite"/>
    </source>
</evidence>
<dbReference type="InterPro" id="IPR009057">
    <property type="entry name" value="Homeodomain-like_sf"/>
</dbReference>
<sequence length="101" mass="11211">MAKGAFAIAQPLRIRTDYSATDLWRLARQSRDADWSRRLLALSIIYDGSSCSQVASFDVVGLQIVCDWVKRFNSHGSKGLKTGKATGRQPLLNDDQQRALA</sequence>
<evidence type="ECO:0000313" key="2">
    <source>
        <dbReference type="EMBL" id="PON40594.1"/>
    </source>
</evidence>
<evidence type="ECO:0000313" key="3">
    <source>
        <dbReference type="Proteomes" id="UP000237105"/>
    </source>
</evidence>
<dbReference type="OrthoDB" id="10046483at2759"/>
<dbReference type="GO" id="GO:0003677">
    <property type="term" value="F:DNA binding"/>
    <property type="evidence" value="ECO:0007669"/>
    <property type="project" value="UniProtKB-KW"/>
</dbReference>
<keyword evidence="2" id="KW-0371">Homeobox</keyword>
<dbReference type="Proteomes" id="UP000237105">
    <property type="component" value="Unassembled WGS sequence"/>
</dbReference>
<reference evidence="3" key="1">
    <citation type="submission" date="2016-06" db="EMBL/GenBank/DDBJ databases">
        <title>Parallel loss of symbiosis genes in relatives of nitrogen-fixing non-legume Parasponia.</title>
        <authorList>
            <person name="Van Velzen R."/>
            <person name="Holmer R."/>
            <person name="Bu F."/>
            <person name="Rutten L."/>
            <person name="Van Zeijl A."/>
            <person name="Liu W."/>
            <person name="Santuari L."/>
            <person name="Cao Q."/>
            <person name="Sharma T."/>
            <person name="Shen D."/>
            <person name="Roswanjaya Y."/>
            <person name="Wardhani T."/>
            <person name="Kalhor M.S."/>
            <person name="Jansen J."/>
            <person name="Van den Hoogen J."/>
            <person name="Gungor B."/>
            <person name="Hartog M."/>
            <person name="Hontelez J."/>
            <person name="Verver J."/>
            <person name="Yang W.-C."/>
            <person name="Schijlen E."/>
            <person name="Repin R."/>
            <person name="Schilthuizen M."/>
            <person name="Schranz E."/>
            <person name="Heidstra R."/>
            <person name="Miyata K."/>
            <person name="Fedorova E."/>
            <person name="Kohlen W."/>
            <person name="Bisseling T."/>
            <person name="Smit S."/>
            <person name="Geurts R."/>
        </authorList>
    </citation>
    <scope>NUCLEOTIDE SEQUENCE [LARGE SCALE GENOMIC DNA]</scope>
    <source>
        <strain evidence="3">cv. WU1-14</strain>
    </source>
</reference>
<proteinExistence type="predicted"/>
<dbReference type="AlphaFoldDB" id="A0A2P5AVM8"/>
<gene>
    <name evidence="2" type="ORF">PanWU01x14_296160</name>
</gene>
<feature type="region of interest" description="Disordered" evidence="1">
    <location>
        <begin position="74"/>
        <end position="101"/>
    </location>
</feature>